<dbReference type="KEGG" id="aht:ANTHELSMS3_04969"/>
<feature type="domain" description="NAD-dependent epimerase/dehydratase" evidence="1">
    <location>
        <begin position="6"/>
        <end position="176"/>
    </location>
</feature>
<dbReference type="InterPro" id="IPR036291">
    <property type="entry name" value="NAD(P)-bd_dom_sf"/>
</dbReference>
<evidence type="ECO:0000259" key="1">
    <source>
        <dbReference type="Pfam" id="PF01370"/>
    </source>
</evidence>
<geneLocation type="plasmid" evidence="3">
    <name>psms3-1</name>
</geneLocation>
<dbReference type="InterPro" id="IPR001509">
    <property type="entry name" value="Epimerase_deHydtase"/>
</dbReference>
<dbReference type="Gene3D" id="3.40.50.720">
    <property type="entry name" value="NAD(P)-binding Rossmann-like Domain"/>
    <property type="match status" value="1"/>
</dbReference>
<accession>A0A222EAX8</accession>
<organism evidence="2 3">
    <name type="scientific">Antarctobacter heliothermus</name>
    <dbReference type="NCBI Taxonomy" id="74033"/>
    <lineage>
        <taxon>Bacteria</taxon>
        <taxon>Pseudomonadati</taxon>
        <taxon>Pseudomonadota</taxon>
        <taxon>Alphaproteobacteria</taxon>
        <taxon>Rhodobacterales</taxon>
        <taxon>Roseobacteraceae</taxon>
        <taxon>Antarctobacter</taxon>
    </lineage>
</organism>
<proteinExistence type="predicted"/>
<dbReference type="PANTHER" id="PTHR43245">
    <property type="entry name" value="BIFUNCTIONAL POLYMYXIN RESISTANCE PROTEIN ARNA"/>
    <property type="match status" value="1"/>
</dbReference>
<gene>
    <name evidence="2" type="ORF">ANTHELSMS3_04969</name>
</gene>
<dbReference type="AlphaFoldDB" id="A0A222EAX8"/>
<evidence type="ECO:0000313" key="2">
    <source>
        <dbReference type="EMBL" id="ASP23357.1"/>
    </source>
</evidence>
<dbReference type="PANTHER" id="PTHR43245:SF55">
    <property type="entry name" value="NAD(P)-BINDING DOMAIN-CONTAINING PROTEIN"/>
    <property type="match status" value="1"/>
</dbReference>
<name>A0A222EAX8_9RHOB</name>
<dbReference type="RefSeq" id="WP_094037455.1">
    <property type="nucleotide sequence ID" value="NZ_CP022541.1"/>
</dbReference>
<dbReference type="Proteomes" id="UP000203589">
    <property type="component" value="Plasmid pSMS3-1"/>
</dbReference>
<dbReference type="EMBL" id="CP022541">
    <property type="protein sequence ID" value="ASP23357.1"/>
    <property type="molecule type" value="Genomic_DNA"/>
</dbReference>
<dbReference type="InterPro" id="IPR050177">
    <property type="entry name" value="Lipid_A_modif_metabolic_enz"/>
</dbReference>
<evidence type="ECO:0000313" key="3">
    <source>
        <dbReference type="Proteomes" id="UP000203589"/>
    </source>
</evidence>
<keyword evidence="2" id="KW-0560">Oxidoreductase</keyword>
<dbReference type="EC" id="1.1.1.203" evidence="2"/>
<dbReference type="SUPFAM" id="SSF51735">
    <property type="entry name" value="NAD(P)-binding Rossmann-fold domains"/>
    <property type="match status" value="1"/>
</dbReference>
<reference evidence="2 3" key="1">
    <citation type="submission" date="2017-07" db="EMBL/GenBank/DDBJ databases">
        <title>Genome Sequence of Antarctobacter heliothermus Strain SMS3 Isolated from a culture of the Diatom Skeletonema marinoi.</title>
        <authorList>
            <person name="Topel M."/>
            <person name="Pinder M.I.M."/>
            <person name="Johansson O.N."/>
            <person name="Kourtchenko O."/>
            <person name="Godhe A."/>
            <person name="Clarke A.K."/>
        </authorList>
    </citation>
    <scope>NUCLEOTIDE SEQUENCE [LARGE SCALE GENOMIC DNA]</scope>
    <source>
        <strain evidence="2 3">SMS3</strain>
        <plasmid evidence="3">Plasmid psms3-1</plasmid>
    </source>
</reference>
<dbReference type="GO" id="GO:0050388">
    <property type="term" value="F:uronate dehydrogenase activity"/>
    <property type="evidence" value="ECO:0007669"/>
    <property type="project" value="UniProtKB-EC"/>
</dbReference>
<dbReference type="OrthoDB" id="9771073at2"/>
<keyword evidence="3" id="KW-1185">Reference proteome</keyword>
<keyword evidence="2" id="KW-0614">Plasmid</keyword>
<protein>
    <submittedName>
        <fullName evidence="2">Uronate dehydrogenase</fullName>
        <ecNumber evidence="2">1.1.1.203</ecNumber>
    </submittedName>
</protein>
<sequence length="303" mass="32809">MQFKNVLVTGAGGLLGQHVVRELDGRCAVEGFDLKAGEAKIDWHVGNLTDAESVAKAVKGKDAIVQIAAIPNIWSGTGELTMQVNVVGLYNLLSAAEEAGVKRVVICSSDSVVGYTVGEGAMLPPQYLPVDLDHPLNATDPYGLSKVMGEEMGRSFALRGKLEIIVMRPVFVAYPEMHDEIRVRSESPATYKGPMAGGPSSAGGGPCWHHIDPRDAARAFRMGLEMTYRGFDQFFLSANVTLSPEPTLERLQKVVGHLPEIRDPALYENKPFAPLYDLSHTREVLGFDAEYDARAVSLLQDAG</sequence>
<dbReference type="Pfam" id="PF01370">
    <property type="entry name" value="Epimerase"/>
    <property type="match status" value="1"/>
</dbReference>